<dbReference type="Proteomes" id="UP000011518">
    <property type="component" value="Unassembled WGS sequence"/>
</dbReference>
<sequence length="211" mass="22762">MLGALTALEELEPSEARGGAVTRWTQRKTAQPLSSGPQDLVREADAEGIVKGGGGDKKKQIGALARDSTETPKYFSAVKETKSRRWRQPCRLGQEHELEDQQGTGRAEQQVPTAKPQPPATRCIHGMKARSSGATYRSMWGHLQKVCLGFQAKVKVILFSASPASDSHCRWGYKGPDIPTPLMGAIGSKCPGAARDALIDPPTCSYGLLLH</sequence>
<evidence type="ECO:0000313" key="2">
    <source>
        <dbReference type="EMBL" id="ELW49565.1"/>
    </source>
</evidence>
<keyword evidence="3" id="KW-1185">Reference proteome</keyword>
<protein>
    <submittedName>
        <fullName evidence="2">Uncharacterized protein</fullName>
    </submittedName>
</protein>
<gene>
    <name evidence="2" type="ORF">TREES_T100003270</name>
</gene>
<feature type="region of interest" description="Disordered" evidence="1">
    <location>
        <begin position="1"/>
        <end position="119"/>
    </location>
</feature>
<feature type="compositionally biased region" description="Polar residues" evidence="1">
    <location>
        <begin position="23"/>
        <end position="37"/>
    </location>
</feature>
<reference evidence="3" key="1">
    <citation type="submission" date="2012-07" db="EMBL/GenBank/DDBJ databases">
        <title>Genome of the Chinese tree shrew, a rising model animal genetically related to primates.</title>
        <authorList>
            <person name="Zhang G."/>
            <person name="Fan Y."/>
            <person name="Yao Y."/>
            <person name="Huang Z."/>
        </authorList>
    </citation>
    <scope>NUCLEOTIDE SEQUENCE [LARGE SCALE GENOMIC DNA]</scope>
</reference>
<evidence type="ECO:0000256" key="1">
    <source>
        <dbReference type="SAM" id="MobiDB-lite"/>
    </source>
</evidence>
<name>L9JG58_TUPCH</name>
<proteinExistence type="predicted"/>
<evidence type="ECO:0000313" key="3">
    <source>
        <dbReference type="Proteomes" id="UP000011518"/>
    </source>
</evidence>
<dbReference type="AlphaFoldDB" id="L9JG58"/>
<dbReference type="EMBL" id="KB320992">
    <property type="protein sequence ID" value="ELW49565.1"/>
    <property type="molecule type" value="Genomic_DNA"/>
</dbReference>
<dbReference type="InParanoid" id="L9JG58"/>
<organism evidence="2 3">
    <name type="scientific">Tupaia chinensis</name>
    <name type="common">Chinese tree shrew</name>
    <name type="synonym">Tupaia belangeri chinensis</name>
    <dbReference type="NCBI Taxonomy" id="246437"/>
    <lineage>
        <taxon>Eukaryota</taxon>
        <taxon>Metazoa</taxon>
        <taxon>Chordata</taxon>
        <taxon>Craniata</taxon>
        <taxon>Vertebrata</taxon>
        <taxon>Euteleostomi</taxon>
        <taxon>Mammalia</taxon>
        <taxon>Eutheria</taxon>
        <taxon>Euarchontoglires</taxon>
        <taxon>Scandentia</taxon>
        <taxon>Tupaiidae</taxon>
        <taxon>Tupaia</taxon>
    </lineage>
</organism>
<accession>L9JG58</accession>
<reference evidence="3" key="2">
    <citation type="journal article" date="2013" name="Nat. Commun.">
        <title>Genome of the Chinese tree shrew.</title>
        <authorList>
            <person name="Fan Y."/>
            <person name="Huang Z.Y."/>
            <person name="Cao C.C."/>
            <person name="Chen C.S."/>
            <person name="Chen Y.X."/>
            <person name="Fan D.D."/>
            <person name="He J."/>
            <person name="Hou H.L."/>
            <person name="Hu L."/>
            <person name="Hu X.T."/>
            <person name="Jiang X.T."/>
            <person name="Lai R."/>
            <person name="Lang Y.S."/>
            <person name="Liang B."/>
            <person name="Liao S.G."/>
            <person name="Mu D."/>
            <person name="Ma Y.Y."/>
            <person name="Niu Y.Y."/>
            <person name="Sun X.Q."/>
            <person name="Xia J.Q."/>
            <person name="Xiao J."/>
            <person name="Xiong Z.Q."/>
            <person name="Xu L."/>
            <person name="Yang L."/>
            <person name="Zhang Y."/>
            <person name="Zhao W."/>
            <person name="Zhao X.D."/>
            <person name="Zheng Y.T."/>
            <person name="Zhou J.M."/>
            <person name="Zhu Y.B."/>
            <person name="Zhang G.J."/>
            <person name="Wang J."/>
            <person name="Yao Y.G."/>
        </authorList>
    </citation>
    <scope>NUCLEOTIDE SEQUENCE [LARGE SCALE GENOMIC DNA]</scope>
</reference>